<evidence type="ECO:0000313" key="1">
    <source>
        <dbReference type="EMBL" id="CAK9055598.1"/>
    </source>
</evidence>
<gene>
    <name evidence="1" type="ORF">SCF082_LOCUS30036</name>
    <name evidence="2" type="ORF">SCF082_LOCUS30122</name>
</gene>
<dbReference type="Proteomes" id="UP001642464">
    <property type="component" value="Unassembled WGS sequence"/>
</dbReference>
<dbReference type="EMBL" id="CAXAMM010024558">
    <property type="protein sequence ID" value="CAK9055598.1"/>
    <property type="molecule type" value="Genomic_DNA"/>
</dbReference>
<name>A0ABP0MWM6_9DINO</name>
<proteinExistence type="predicted"/>
<protein>
    <submittedName>
        <fullName evidence="1">Uncharacterized protein</fullName>
    </submittedName>
</protein>
<accession>A0ABP0MWM6</accession>
<evidence type="ECO:0000313" key="3">
    <source>
        <dbReference type="Proteomes" id="UP001642464"/>
    </source>
</evidence>
<reference evidence="1 3" key="1">
    <citation type="submission" date="2024-02" db="EMBL/GenBank/DDBJ databases">
        <authorList>
            <person name="Chen Y."/>
            <person name="Shah S."/>
            <person name="Dougan E. K."/>
            <person name="Thang M."/>
            <person name="Chan C."/>
        </authorList>
    </citation>
    <scope>NUCLEOTIDE SEQUENCE [LARGE SCALE GENOMIC DNA]</scope>
</reference>
<evidence type="ECO:0000313" key="2">
    <source>
        <dbReference type="EMBL" id="CAK9055779.1"/>
    </source>
</evidence>
<comment type="caution">
    <text evidence="1">The sequence shown here is derived from an EMBL/GenBank/DDBJ whole genome shotgun (WGS) entry which is preliminary data.</text>
</comment>
<sequence length="104" mass="12286">MQRQSHGLCDLWWRYCEANAHGWRDPKLHSLRFLRTFFSEAEIGTARGERGYTGSVQSWWHQDLVEQVKTGQRRSHAFKCEWWTLSETMSEIQASTMSTSSKIF</sequence>
<keyword evidence="3" id="KW-1185">Reference proteome</keyword>
<dbReference type="EMBL" id="CAXAMM010024669">
    <property type="protein sequence ID" value="CAK9055779.1"/>
    <property type="molecule type" value="Genomic_DNA"/>
</dbReference>
<organism evidence="1 3">
    <name type="scientific">Durusdinium trenchii</name>
    <dbReference type="NCBI Taxonomy" id="1381693"/>
    <lineage>
        <taxon>Eukaryota</taxon>
        <taxon>Sar</taxon>
        <taxon>Alveolata</taxon>
        <taxon>Dinophyceae</taxon>
        <taxon>Suessiales</taxon>
        <taxon>Symbiodiniaceae</taxon>
        <taxon>Durusdinium</taxon>
    </lineage>
</organism>